<dbReference type="EMBL" id="JAJSOF020000021">
    <property type="protein sequence ID" value="KAJ4437018.1"/>
    <property type="molecule type" value="Genomic_DNA"/>
</dbReference>
<feature type="domain" description="Vps52 C-terminal" evidence="1">
    <location>
        <begin position="36"/>
        <end position="77"/>
    </location>
</feature>
<dbReference type="PANTHER" id="PTHR14190:SF7">
    <property type="entry name" value="VACUOLAR PROTEIN SORTING-ASSOCIATED PROTEIN 52 HOMOLOG"/>
    <property type="match status" value="1"/>
</dbReference>
<gene>
    <name evidence="2" type="ORF">ANN_17150</name>
</gene>
<sequence length="152" mass="17412">MRSTFSSDTLRLECLPALDNKLPVSLSCLSHFIIETEQYCLVDNACREYLFLAEFFIVQGPQALELFNQILGKTLNLLVITRRYAEFSAALVGISESFPSELVNRLLAELQEEVECFILRMAAIFPGRKEQLIFVINNYDMVLGVLMYELLF</sequence>
<evidence type="ECO:0000313" key="3">
    <source>
        <dbReference type="Proteomes" id="UP001148838"/>
    </source>
</evidence>
<dbReference type="PANTHER" id="PTHR14190">
    <property type="entry name" value="SUPPRESSOR OF ACTIN MUTATIONS 2/VACUOLAR PROTEIN SORTING 52"/>
    <property type="match status" value="1"/>
</dbReference>
<organism evidence="2 3">
    <name type="scientific">Periplaneta americana</name>
    <name type="common">American cockroach</name>
    <name type="synonym">Blatta americana</name>
    <dbReference type="NCBI Taxonomy" id="6978"/>
    <lineage>
        <taxon>Eukaryota</taxon>
        <taxon>Metazoa</taxon>
        <taxon>Ecdysozoa</taxon>
        <taxon>Arthropoda</taxon>
        <taxon>Hexapoda</taxon>
        <taxon>Insecta</taxon>
        <taxon>Pterygota</taxon>
        <taxon>Neoptera</taxon>
        <taxon>Polyneoptera</taxon>
        <taxon>Dictyoptera</taxon>
        <taxon>Blattodea</taxon>
        <taxon>Blattoidea</taxon>
        <taxon>Blattidae</taxon>
        <taxon>Blattinae</taxon>
        <taxon>Periplaneta</taxon>
    </lineage>
</organism>
<protein>
    <recommendedName>
        <fullName evidence="1">Vps52 C-terminal domain-containing protein</fullName>
    </recommendedName>
</protein>
<evidence type="ECO:0000313" key="2">
    <source>
        <dbReference type="EMBL" id="KAJ4437018.1"/>
    </source>
</evidence>
<dbReference type="InterPro" id="IPR048361">
    <property type="entry name" value="Vps52_C"/>
</dbReference>
<dbReference type="Proteomes" id="UP001148838">
    <property type="component" value="Unassembled WGS sequence"/>
</dbReference>
<keyword evidence="3" id="KW-1185">Reference proteome</keyword>
<feature type="domain" description="Vps52 C-terminal" evidence="1">
    <location>
        <begin position="80"/>
        <end position="147"/>
    </location>
</feature>
<evidence type="ECO:0000259" key="1">
    <source>
        <dbReference type="Pfam" id="PF20655"/>
    </source>
</evidence>
<accession>A0ABQ8SSQ5</accession>
<dbReference type="Pfam" id="PF20655">
    <property type="entry name" value="Vps52_C"/>
    <property type="match status" value="2"/>
</dbReference>
<dbReference type="InterPro" id="IPR007258">
    <property type="entry name" value="Vps52"/>
</dbReference>
<proteinExistence type="predicted"/>
<reference evidence="2 3" key="1">
    <citation type="journal article" date="2022" name="Allergy">
        <title>Genome assembly and annotation of Periplaneta americana reveal a comprehensive cockroach allergen profile.</title>
        <authorList>
            <person name="Wang L."/>
            <person name="Xiong Q."/>
            <person name="Saelim N."/>
            <person name="Wang L."/>
            <person name="Nong W."/>
            <person name="Wan A.T."/>
            <person name="Shi M."/>
            <person name="Liu X."/>
            <person name="Cao Q."/>
            <person name="Hui J.H.L."/>
            <person name="Sookrung N."/>
            <person name="Leung T.F."/>
            <person name="Tungtrongchitr A."/>
            <person name="Tsui S.K.W."/>
        </authorList>
    </citation>
    <scope>NUCLEOTIDE SEQUENCE [LARGE SCALE GENOMIC DNA]</scope>
    <source>
        <strain evidence="2">PWHHKU_190912</strain>
    </source>
</reference>
<name>A0ABQ8SSQ5_PERAM</name>
<comment type="caution">
    <text evidence="2">The sequence shown here is derived from an EMBL/GenBank/DDBJ whole genome shotgun (WGS) entry which is preliminary data.</text>
</comment>